<dbReference type="OrthoDB" id="281039at2"/>
<evidence type="ECO:0000313" key="3">
    <source>
        <dbReference type="EMBL" id="QDV32235.1"/>
    </source>
</evidence>
<keyword evidence="4" id="KW-1185">Reference proteome</keyword>
<feature type="compositionally biased region" description="Basic and acidic residues" evidence="1">
    <location>
        <begin position="341"/>
        <end position="355"/>
    </location>
</feature>
<evidence type="ECO:0000256" key="1">
    <source>
        <dbReference type="SAM" id="MobiDB-lite"/>
    </source>
</evidence>
<dbReference type="Proteomes" id="UP000317835">
    <property type="component" value="Chromosome"/>
</dbReference>
<feature type="chain" id="PRO_5021759004" evidence="2">
    <location>
        <begin position="27"/>
        <end position="355"/>
    </location>
</feature>
<keyword evidence="2" id="KW-0732">Signal</keyword>
<dbReference type="KEGG" id="tpla:ElP_00580"/>
<dbReference type="AlphaFoldDB" id="A0A518GUG7"/>
<feature type="signal peptide" evidence="2">
    <location>
        <begin position="1"/>
        <end position="26"/>
    </location>
</feature>
<evidence type="ECO:0000313" key="4">
    <source>
        <dbReference type="Proteomes" id="UP000317835"/>
    </source>
</evidence>
<reference evidence="3 4" key="1">
    <citation type="submission" date="2019-02" db="EMBL/GenBank/DDBJ databases">
        <title>Deep-cultivation of Planctomycetes and their phenomic and genomic characterization uncovers novel biology.</title>
        <authorList>
            <person name="Wiegand S."/>
            <person name="Jogler M."/>
            <person name="Boedeker C."/>
            <person name="Pinto D."/>
            <person name="Vollmers J."/>
            <person name="Rivas-Marin E."/>
            <person name="Kohn T."/>
            <person name="Peeters S.H."/>
            <person name="Heuer A."/>
            <person name="Rast P."/>
            <person name="Oberbeckmann S."/>
            <person name="Bunk B."/>
            <person name="Jeske O."/>
            <person name="Meyerdierks A."/>
            <person name="Storesund J.E."/>
            <person name="Kallscheuer N."/>
            <person name="Luecker S."/>
            <person name="Lage O.M."/>
            <person name="Pohl T."/>
            <person name="Merkel B.J."/>
            <person name="Hornburger P."/>
            <person name="Mueller R.-W."/>
            <person name="Bruemmer F."/>
            <person name="Labrenz M."/>
            <person name="Spormann A.M."/>
            <person name="Op den Camp H."/>
            <person name="Overmann J."/>
            <person name="Amann R."/>
            <person name="Jetten M.S.M."/>
            <person name="Mascher T."/>
            <person name="Medema M.H."/>
            <person name="Devos D.P."/>
            <person name="Kaster A.-K."/>
            <person name="Ovreas L."/>
            <person name="Rohde M."/>
            <person name="Galperin M.Y."/>
            <person name="Jogler C."/>
        </authorList>
    </citation>
    <scope>NUCLEOTIDE SEQUENCE [LARGE SCALE GENOMIC DNA]</scope>
    <source>
        <strain evidence="3 4">ElP</strain>
    </source>
</reference>
<feature type="compositionally biased region" description="Basic and acidic residues" evidence="1">
    <location>
        <begin position="69"/>
        <end position="96"/>
    </location>
</feature>
<feature type="region of interest" description="Disordered" evidence="1">
    <location>
        <begin position="315"/>
        <end position="355"/>
    </location>
</feature>
<accession>A0A518GUG7</accession>
<sequence length="355" mass="38091" precursor="true">MNTYFRTGIGLLAGPASLLTLAAAAAAQVVPEPPAPPASAEPIAPAPVVAPSPPAVVERQVVVEDETPADQRRQDEQFAGQMRDEPQQPPRNDRPIRIAIDTDGDGTFDSVQAVYASALSRAIRQSTERMQETRGLSILRLSGTVRDLQEVTLARFDQPHQVARVANPEGRTAKVDLGPAEQLAPLELAKGDAIEVIGHRGMINDRPVLMAVEISKEGQSAKIARPDDGYMKRVRGEIRETRTATFRGRDEPQVIAEVSMAGGRQSSVILGPESKLQGVDLGQGTSAAMLVRPARLNGEEAMVAEQIRIGDRTITLRDTVGRRPEVETQSSSTSQDSGSPADEKPAALRLDDSKP</sequence>
<feature type="region of interest" description="Disordered" evidence="1">
    <location>
        <begin position="63"/>
        <end position="97"/>
    </location>
</feature>
<protein>
    <submittedName>
        <fullName evidence="3">Uncharacterized protein</fullName>
    </submittedName>
</protein>
<dbReference type="EMBL" id="CP036426">
    <property type="protein sequence ID" value="QDV32235.1"/>
    <property type="molecule type" value="Genomic_DNA"/>
</dbReference>
<proteinExistence type="predicted"/>
<gene>
    <name evidence="3" type="ORF">ElP_00580</name>
</gene>
<organism evidence="3 4">
    <name type="scientific">Tautonia plasticadhaerens</name>
    <dbReference type="NCBI Taxonomy" id="2527974"/>
    <lineage>
        <taxon>Bacteria</taxon>
        <taxon>Pseudomonadati</taxon>
        <taxon>Planctomycetota</taxon>
        <taxon>Planctomycetia</taxon>
        <taxon>Isosphaerales</taxon>
        <taxon>Isosphaeraceae</taxon>
        <taxon>Tautonia</taxon>
    </lineage>
</organism>
<dbReference type="RefSeq" id="WP_145266170.1">
    <property type="nucleotide sequence ID" value="NZ_CP036426.1"/>
</dbReference>
<feature type="compositionally biased region" description="Low complexity" evidence="1">
    <location>
        <begin position="328"/>
        <end position="339"/>
    </location>
</feature>
<feature type="compositionally biased region" description="Basic and acidic residues" evidence="1">
    <location>
        <begin position="315"/>
        <end position="326"/>
    </location>
</feature>
<evidence type="ECO:0000256" key="2">
    <source>
        <dbReference type="SAM" id="SignalP"/>
    </source>
</evidence>
<name>A0A518GUG7_9BACT</name>